<proteinExistence type="predicted"/>
<feature type="transmembrane region" description="Helical" evidence="1">
    <location>
        <begin position="21"/>
        <end position="43"/>
    </location>
</feature>
<name>A0A6N3A9U4_EGGLN</name>
<dbReference type="RefSeq" id="WP_181872198.1">
    <property type="nucleotide sequence ID" value="NZ_CACRTT010000008.1"/>
</dbReference>
<dbReference type="PANTHER" id="PTHR30015">
    <property type="entry name" value="MRR RESTRICTION SYSTEM PROTEIN"/>
    <property type="match status" value="1"/>
</dbReference>
<dbReference type="GO" id="GO:0009307">
    <property type="term" value="P:DNA restriction-modification system"/>
    <property type="evidence" value="ECO:0007669"/>
    <property type="project" value="InterPro"/>
</dbReference>
<dbReference type="Pfam" id="PF04471">
    <property type="entry name" value="Mrr_cat"/>
    <property type="match status" value="1"/>
</dbReference>
<keyword evidence="1" id="KW-0812">Transmembrane</keyword>
<sequence length="328" mass="37751">MGTDGGIDNALQLTILQVGDVSVTMLSLMLFCLLIILLVLFVYTGMRTYRTYLLNRFYCDYRIRLDRSIGIHWRRVAGSNCFRLSFPHWLYRNKDGSRDLRRSGNSIRQGRCVLDVDTYRIACESPIHLVWLVNALRAKGVSIDRCFQEEKKYQLVAERSRLVQEYETIASIREKFRGNERDFEFYCAQLYRAAGWDATVTPGSGDGGCDIELRDETGLAAIVECKCWNAEHKVGRPVIQKLFGANATFNAPRMIFVTTSDFSSEAIEYARVTGVELVNGRELLRMAQSAFMASESTRSLSDREWELNRTDLLRYYPPDYPPERFETL</sequence>
<dbReference type="InterPro" id="IPR011856">
    <property type="entry name" value="tRNA_endonuc-like_dom_sf"/>
</dbReference>
<dbReference type="Gene3D" id="3.40.1350.10">
    <property type="match status" value="1"/>
</dbReference>
<keyword evidence="1" id="KW-1133">Transmembrane helix</keyword>
<keyword evidence="1" id="KW-0472">Membrane</keyword>
<organism evidence="3">
    <name type="scientific">Eggerthella lenta</name>
    <name type="common">Eubacterium lentum</name>
    <dbReference type="NCBI Taxonomy" id="84112"/>
    <lineage>
        <taxon>Bacteria</taxon>
        <taxon>Bacillati</taxon>
        <taxon>Actinomycetota</taxon>
        <taxon>Coriobacteriia</taxon>
        <taxon>Eggerthellales</taxon>
        <taxon>Eggerthellaceae</taxon>
        <taxon>Eggerthella</taxon>
    </lineage>
</organism>
<dbReference type="InterPro" id="IPR011335">
    <property type="entry name" value="Restrct_endonuc-II-like"/>
</dbReference>
<protein>
    <submittedName>
        <fullName evidence="3">Mrr restriction system protein</fullName>
    </submittedName>
</protein>
<evidence type="ECO:0000259" key="2">
    <source>
        <dbReference type="Pfam" id="PF04471"/>
    </source>
</evidence>
<evidence type="ECO:0000256" key="1">
    <source>
        <dbReference type="SAM" id="Phobius"/>
    </source>
</evidence>
<gene>
    <name evidence="3" type="primary">mrr</name>
    <name evidence="3" type="ORF">ELLFYP107_01773</name>
</gene>
<dbReference type="PANTHER" id="PTHR30015:SF7">
    <property type="entry name" value="TYPE IV METHYL-DIRECTED RESTRICTION ENZYME ECOKMRR"/>
    <property type="match status" value="1"/>
</dbReference>
<evidence type="ECO:0000313" key="3">
    <source>
        <dbReference type="EMBL" id="VYT87543.1"/>
    </source>
</evidence>
<accession>A0A6N3A9U4</accession>
<dbReference type="SUPFAM" id="SSF52980">
    <property type="entry name" value="Restriction endonuclease-like"/>
    <property type="match status" value="1"/>
</dbReference>
<dbReference type="GO" id="GO:0003677">
    <property type="term" value="F:DNA binding"/>
    <property type="evidence" value="ECO:0007669"/>
    <property type="project" value="InterPro"/>
</dbReference>
<dbReference type="InterPro" id="IPR052906">
    <property type="entry name" value="Type_IV_Methyl-Rstrct_Enzyme"/>
</dbReference>
<reference evidence="3" key="1">
    <citation type="submission" date="2019-11" db="EMBL/GenBank/DDBJ databases">
        <authorList>
            <person name="Feng L."/>
        </authorList>
    </citation>
    <scope>NUCLEOTIDE SEQUENCE</scope>
    <source>
        <strain evidence="3">ElentaLFYP107</strain>
    </source>
</reference>
<dbReference type="InterPro" id="IPR007560">
    <property type="entry name" value="Restrct_endonuc_IV_Mrr"/>
</dbReference>
<feature type="domain" description="Restriction endonuclease type IV Mrr" evidence="2">
    <location>
        <begin position="180"/>
        <end position="286"/>
    </location>
</feature>
<dbReference type="EMBL" id="CACRTT010000008">
    <property type="protein sequence ID" value="VYT87543.1"/>
    <property type="molecule type" value="Genomic_DNA"/>
</dbReference>
<dbReference type="AlphaFoldDB" id="A0A6N3A9U4"/>
<dbReference type="GO" id="GO:0015666">
    <property type="term" value="F:restriction endodeoxyribonuclease activity"/>
    <property type="evidence" value="ECO:0007669"/>
    <property type="project" value="TreeGrafter"/>
</dbReference>